<feature type="domain" description="Calponin-homology (CH)" evidence="3">
    <location>
        <begin position="54"/>
        <end position="159"/>
    </location>
</feature>
<accession>A0A6G4ZUA3</accession>
<sequence length="266" mass="29352">MTTTATPAIPLTMTFELTILILVDVAASSSKMCLVHASGLSAQVQNKIAGKRDPALEESIMQWMAAILGQPLPNGDFGDILRDGVVLCNLMNKLMPGCIPKINTSGGQFKLMENITHFQNAAKAWGVPEIDVFQTVDLWEKRNIPQVAQCLMAVGRACYMHPEYRGPVPRTQARRGAEARVDAGAAAGRRGHHQPAVRLQQGRHPERSELRQHPAHVKRSPELPRPARTLLDTRNNKRSRVILRLPPSCCPKSSTKKKIQSIRVKA</sequence>
<dbReference type="SMART" id="SM00033">
    <property type="entry name" value="CH"/>
    <property type="match status" value="1"/>
</dbReference>
<feature type="compositionally biased region" description="Basic and acidic residues" evidence="1">
    <location>
        <begin position="203"/>
        <end position="212"/>
    </location>
</feature>
<dbReference type="InterPro" id="IPR003096">
    <property type="entry name" value="SM22_calponin"/>
</dbReference>
<dbReference type="OrthoDB" id="21595at2759"/>
<dbReference type="InterPro" id="IPR036872">
    <property type="entry name" value="CH_dom_sf"/>
</dbReference>
<dbReference type="InterPro" id="IPR001997">
    <property type="entry name" value="Calponin/LIMCH1"/>
</dbReference>
<dbReference type="PANTHER" id="PTHR47385:SF24">
    <property type="entry name" value="MUSCLE-SPECIFIC PROTEIN 20"/>
    <property type="match status" value="1"/>
</dbReference>
<feature type="signal peptide" evidence="2">
    <location>
        <begin position="1"/>
        <end position="28"/>
    </location>
</feature>
<dbReference type="VEuPathDB" id="VectorBase:LOC119173938"/>
<dbReference type="Pfam" id="PF00307">
    <property type="entry name" value="CH"/>
    <property type="match status" value="1"/>
</dbReference>
<organism evidence="4">
    <name type="scientific">Rhipicephalus microplus</name>
    <name type="common">Cattle tick</name>
    <name type="synonym">Boophilus microplus</name>
    <dbReference type="NCBI Taxonomy" id="6941"/>
    <lineage>
        <taxon>Eukaryota</taxon>
        <taxon>Metazoa</taxon>
        <taxon>Ecdysozoa</taxon>
        <taxon>Arthropoda</taxon>
        <taxon>Chelicerata</taxon>
        <taxon>Arachnida</taxon>
        <taxon>Acari</taxon>
        <taxon>Parasitiformes</taxon>
        <taxon>Ixodida</taxon>
        <taxon>Ixodoidea</taxon>
        <taxon>Ixodidae</taxon>
        <taxon>Rhipicephalinae</taxon>
        <taxon>Rhipicephalus</taxon>
        <taxon>Boophilus</taxon>
    </lineage>
</organism>
<protein>
    <submittedName>
        <fullName evidence="4">Putative calponin</fullName>
    </submittedName>
</protein>
<evidence type="ECO:0000256" key="1">
    <source>
        <dbReference type="SAM" id="MobiDB-lite"/>
    </source>
</evidence>
<feature type="compositionally biased region" description="Basic residues" evidence="1">
    <location>
        <begin position="254"/>
        <end position="266"/>
    </location>
</feature>
<dbReference type="GO" id="GO:0007015">
    <property type="term" value="P:actin filament organization"/>
    <property type="evidence" value="ECO:0007669"/>
    <property type="project" value="TreeGrafter"/>
</dbReference>
<feature type="region of interest" description="Disordered" evidence="1">
    <location>
        <begin position="169"/>
        <end position="227"/>
    </location>
</feature>
<evidence type="ECO:0000313" key="4">
    <source>
        <dbReference type="EMBL" id="NIE42301.1"/>
    </source>
</evidence>
<dbReference type="CDD" id="cd21207">
    <property type="entry name" value="CH_dMP20-like"/>
    <property type="match status" value="1"/>
</dbReference>
<dbReference type="InterPro" id="IPR050606">
    <property type="entry name" value="Calponin-like"/>
</dbReference>
<dbReference type="AlphaFoldDB" id="A0A6G4ZUA3"/>
<dbReference type="GO" id="GO:0015629">
    <property type="term" value="C:actin cytoskeleton"/>
    <property type="evidence" value="ECO:0007669"/>
    <property type="project" value="TreeGrafter"/>
</dbReference>
<dbReference type="InterPro" id="IPR001715">
    <property type="entry name" value="CH_dom"/>
</dbReference>
<proteinExistence type="predicted"/>
<dbReference type="PANTHER" id="PTHR47385">
    <property type="entry name" value="CALPONIN"/>
    <property type="match status" value="1"/>
</dbReference>
<dbReference type="PRINTS" id="PR00888">
    <property type="entry name" value="SM22CALPONIN"/>
</dbReference>
<feature type="chain" id="PRO_5026342074" evidence="2">
    <location>
        <begin position="29"/>
        <end position="266"/>
    </location>
</feature>
<dbReference type="GO" id="GO:0031032">
    <property type="term" value="P:actomyosin structure organization"/>
    <property type="evidence" value="ECO:0007669"/>
    <property type="project" value="InterPro"/>
</dbReference>
<dbReference type="EMBL" id="GIKN01000028">
    <property type="protein sequence ID" value="NIE42301.1"/>
    <property type="molecule type" value="Transcribed_RNA"/>
</dbReference>
<keyword evidence="2" id="KW-0732">Signal</keyword>
<reference evidence="4" key="1">
    <citation type="submission" date="2020-03" db="EMBL/GenBank/DDBJ databases">
        <title>A transcriptome and proteome of the tick Rhipicephalus microplus shaped by the genetic composition of its hosts and developmental stage.</title>
        <authorList>
            <person name="Garcia G.R."/>
            <person name="Ribeiro J.M.C."/>
            <person name="Maruyama S.R."/>
            <person name="Gardinasse L.G."/>
            <person name="Nelson K."/>
            <person name="Ferreira B.R."/>
            <person name="Andrade T.G."/>
            <person name="Santos I.K.F.M."/>
        </authorList>
    </citation>
    <scope>NUCLEOTIDE SEQUENCE</scope>
    <source>
        <strain evidence="4">NSGR</strain>
        <tissue evidence="4">Salivary glands</tissue>
    </source>
</reference>
<name>A0A6G4ZUA3_RHIMP</name>
<dbReference type="PRINTS" id="PR00889">
    <property type="entry name" value="CALPONIN"/>
</dbReference>
<feature type="region of interest" description="Disordered" evidence="1">
    <location>
        <begin position="246"/>
        <end position="266"/>
    </location>
</feature>
<dbReference type="PROSITE" id="PS50021">
    <property type="entry name" value="CH"/>
    <property type="match status" value="1"/>
</dbReference>
<evidence type="ECO:0000256" key="2">
    <source>
        <dbReference type="SAM" id="SignalP"/>
    </source>
</evidence>
<dbReference type="Gene3D" id="1.10.418.10">
    <property type="entry name" value="Calponin-like domain"/>
    <property type="match status" value="1"/>
</dbReference>
<dbReference type="GO" id="GO:0051015">
    <property type="term" value="F:actin filament binding"/>
    <property type="evidence" value="ECO:0007669"/>
    <property type="project" value="TreeGrafter"/>
</dbReference>
<evidence type="ECO:0000259" key="3">
    <source>
        <dbReference type="PROSITE" id="PS50021"/>
    </source>
</evidence>
<dbReference type="SUPFAM" id="SSF47576">
    <property type="entry name" value="Calponin-homology domain, CH-domain"/>
    <property type="match status" value="1"/>
</dbReference>